<evidence type="ECO:0000259" key="3">
    <source>
        <dbReference type="Pfam" id="PF05043"/>
    </source>
</evidence>
<dbReference type="InterPro" id="IPR050661">
    <property type="entry name" value="BglG_antiterminators"/>
</dbReference>
<protein>
    <submittedName>
        <fullName evidence="4">Helix-turn-helix domain-containing protein</fullName>
    </submittedName>
</protein>
<keyword evidence="1" id="KW-0805">Transcription regulation</keyword>
<organism evidence="4 5">
    <name type="scientific">Vagococcus lutrae</name>
    <dbReference type="NCBI Taxonomy" id="81947"/>
    <lineage>
        <taxon>Bacteria</taxon>
        <taxon>Bacillati</taxon>
        <taxon>Bacillota</taxon>
        <taxon>Bacilli</taxon>
        <taxon>Lactobacillales</taxon>
        <taxon>Enterococcaceae</taxon>
        <taxon>Vagococcus</taxon>
    </lineage>
</organism>
<dbReference type="InterPro" id="IPR036388">
    <property type="entry name" value="WH-like_DNA-bd_sf"/>
</dbReference>
<accession>A0AAE9XEJ4</accession>
<dbReference type="Pfam" id="PF05043">
    <property type="entry name" value="Mga"/>
    <property type="match status" value="1"/>
</dbReference>
<keyword evidence="2" id="KW-0804">Transcription</keyword>
<sequence length="514" mass="61581">MLFLLDNDKKRKLDILNAIYKALYHRISFHTLQQDMKLSTVTLTTALSQLIDDIEEICTESIILEYRQGNQKWYELPEKQHFIQTQLRQYYMQNSIKFHLIKDLFLNNGGTLTGFSQTYFLSPSKITREIKELNTMLVKHHLQIEGFKQLKLNGTESSIRYFFVHLFFHTYQGLDWPFTNMNPFLVKYYHDLFPKKLYRLLDVKGNLFASYIVAISLTRCAQAHYLESNMSLDWLYEDASLPDFEEKTESFILYLLNDPQYSATRDVLVKEVRFIYSFVFSQQTFIDDNTDIPSFFFNEALESFQYMHNVDYVLERLAFLFERELDDRTRRIWRYHLTVIHYRLLLFPEILVTLPAYWTVDFLTIIEKDLYYQLTYERIHESLTIFHEALNEQHLDYLTRAYSVLTMPYVSSYFMKHTMKVLFLTNNTDFHFLHKALTSEFARIYLRIEAVEMGNPDTDVIISDTLVNPTLLELPADIPIIYYETNAYFDYLNHIQNQLFQIQLRKNGLENRKK</sequence>
<reference evidence="4" key="1">
    <citation type="submission" date="2023-01" db="EMBL/GenBank/DDBJ databases">
        <title>Oxazolidinone resistance genes in florfenicol resistant enterococci from beef cattle and veal calves at slaughter.</title>
        <authorList>
            <person name="Biggel M."/>
        </authorList>
    </citation>
    <scope>NUCLEOTIDE SEQUENCE</scope>
    <source>
        <strain evidence="4">K204-1</strain>
    </source>
</reference>
<dbReference type="RefSeq" id="WP_272163362.1">
    <property type="nucleotide sequence ID" value="NZ_CP116507.1"/>
</dbReference>
<dbReference type="PANTHER" id="PTHR30185">
    <property type="entry name" value="CRYPTIC BETA-GLUCOSIDE BGL OPERON ANTITERMINATOR"/>
    <property type="match status" value="1"/>
</dbReference>
<dbReference type="Proteomes" id="UP001179600">
    <property type="component" value="Chromosome"/>
</dbReference>
<feature type="domain" description="Mga helix-turn-helix" evidence="3">
    <location>
        <begin position="85"/>
        <end position="167"/>
    </location>
</feature>
<dbReference type="AlphaFoldDB" id="A0AAE9XEJ4"/>
<dbReference type="Gene3D" id="1.10.10.10">
    <property type="entry name" value="Winged helix-like DNA-binding domain superfamily/Winged helix DNA-binding domain"/>
    <property type="match status" value="1"/>
</dbReference>
<evidence type="ECO:0000313" key="5">
    <source>
        <dbReference type="Proteomes" id="UP001179600"/>
    </source>
</evidence>
<gene>
    <name evidence="4" type="ORF">PML95_00195</name>
</gene>
<evidence type="ECO:0000313" key="4">
    <source>
        <dbReference type="EMBL" id="WCG22723.1"/>
    </source>
</evidence>
<evidence type="ECO:0000256" key="1">
    <source>
        <dbReference type="ARBA" id="ARBA00023015"/>
    </source>
</evidence>
<dbReference type="InterPro" id="IPR007737">
    <property type="entry name" value="Mga_HTH"/>
</dbReference>
<dbReference type="PANTHER" id="PTHR30185:SF18">
    <property type="entry name" value="TRANSCRIPTIONAL REGULATOR MTLR"/>
    <property type="match status" value="1"/>
</dbReference>
<evidence type="ECO:0000256" key="2">
    <source>
        <dbReference type="ARBA" id="ARBA00023163"/>
    </source>
</evidence>
<name>A0AAE9XEJ4_9ENTE</name>
<dbReference type="EMBL" id="CP116507">
    <property type="protein sequence ID" value="WCG22723.1"/>
    <property type="molecule type" value="Genomic_DNA"/>
</dbReference>
<proteinExistence type="predicted"/>